<dbReference type="KEGG" id="glz:GLAREA_04163"/>
<protein>
    <submittedName>
        <fullName evidence="2">Uncharacterized protein</fullName>
    </submittedName>
</protein>
<evidence type="ECO:0000256" key="1">
    <source>
        <dbReference type="SAM" id="SignalP"/>
    </source>
</evidence>
<dbReference type="Proteomes" id="UP000016922">
    <property type="component" value="Unassembled WGS sequence"/>
</dbReference>
<dbReference type="HOGENOM" id="CLU_1147281_0_0_1"/>
<dbReference type="EMBL" id="KE145363">
    <property type="protein sequence ID" value="EPE31196.1"/>
    <property type="molecule type" value="Genomic_DNA"/>
</dbReference>
<dbReference type="AlphaFoldDB" id="S3DGN3"/>
<keyword evidence="1" id="KW-0732">Signal</keyword>
<evidence type="ECO:0000313" key="2">
    <source>
        <dbReference type="EMBL" id="EPE31196.1"/>
    </source>
</evidence>
<evidence type="ECO:0000313" key="3">
    <source>
        <dbReference type="Proteomes" id="UP000016922"/>
    </source>
</evidence>
<proteinExistence type="predicted"/>
<dbReference type="GeneID" id="19463218"/>
<accession>S3DGN3</accession>
<feature type="signal peptide" evidence="1">
    <location>
        <begin position="1"/>
        <end position="21"/>
    </location>
</feature>
<keyword evidence="3" id="KW-1185">Reference proteome</keyword>
<gene>
    <name evidence="2" type="ORF">GLAREA_04163</name>
</gene>
<reference evidence="2 3" key="1">
    <citation type="journal article" date="2013" name="BMC Genomics">
        <title>Genomics-driven discovery of the pneumocandin biosynthetic gene cluster in the fungus Glarea lozoyensis.</title>
        <authorList>
            <person name="Chen L."/>
            <person name="Yue Q."/>
            <person name="Zhang X."/>
            <person name="Xiang M."/>
            <person name="Wang C."/>
            <person name="Li S."/>
            <person name="Che Y."/>
            <person name="Ortiz-Lopez F.J."/>
            <person name="Bills G.F."/>
            <person name="Liu X."/>
            <person name="An Z."/>
        </authorList>
    </citation>
    <scope>NUCLEOTIDE SEQUENCE [LARGE SCALE GENOMIC DNA]</scope>
    <source>
        <strain evidence="3">ATCC 20868 / MF5171</strain>
    </source>
</reference>
<organism evidence="2 3">
    <name type="scientific">Glarea lozoyensis (strain ATCC 20868 / MF5171)</name>
    <dbReference type="NCBI Taxonomy" id="1116229"/>
    <lineage>
        <taxon>Eukaryota</taxon>
        <taxon>Fungi</taxon>
        <taxon>Dikarya</taxon>
        <taxon>Ascomycota</taxon>
        <taxon>Pezizomycotina</taxon>
        <taxon>Leotiomycetes</taxon>
        <taxon>Helotiales</taxon>
        <taxon>Helotiaceae</taxon>
        <taxon>Glarea</taxon>
    </lineage>
</organism>
<dbReference type="RefSeq" id="XP_008082607.1">
    <property type="nucleotide sequence ID" value="XM_008084416.1"/>
</dbReference>
<name>S3DGN3_GLAL2</name>
<feature type="chain" id="PRO_5004508177" evidence="1">
    <location>
        <begin position="22"/>
        <end position="242"/>
    </location>
</feature>
<sequence length="242" mass="25575">MLFTANNIAILIAFSSSFVQAFPFKRSNSLSLQFSGDGESGTTKKVPANTPTPFTAPFIPDITSITIIANFGFCTIFGKDDNKVLGTISLSEADFKAGKLAAPLKFEHPVQVSSYFCSPDKTTTPVPAPAVKNTPITPASVSPPVIAAVTPVSTQENPSASEVITVQVGNDSEARQFPIPVDGIPTDIVEIENTTEVKMIEGSATCVLLDRKAVTLGSVSEDEPFTTNEPGFKITTITCVRG</sequence>